<dbReference type="SUPFAM" id="SSF51419">
    <property type="entry name" value="PLP-binding barrel"/>
    <property type="match status" value="1"/>
</dbReference>
<dbReference type="Proteomes" id="UP000570493">
    <property type="component" value="Unassembled WGS sequence"/>
</dbReference>
<dbReference type="InterPro" id="IPR029066">
    <property type="entry name" value="PLP-binding_barrel"/>
</dbReference>
<dbReference type="HAMAP" id="MF_02087">
    <property type="entry name" value="PLP_homeostasis"/>
    <property type="match status" value="1"/>
</dbReference>
<dbReference type="NCBIfam" id="TIGR00044">
    <property type="entry name" value="YggS family pyridoxal phosphate-dependent enzyme"/>
    <property type="match status" value="1"/>
</dbReference>
<evidence type="ECO:0000313" key="7">
    <source>
        <dbReference type="Proteomes" id="UP000570493"/>
    </source>
</evidence>
<evidence type="ECO:0000256" key="2">
    <source>
        <dbReference type="HAMAP-Rule" id="MF_02087"/>
    </source>
</evidence>
<organism evidence="6 7">
    <name type="scientific">Pseudoalteromonas arctica</name>
    <dbReference type="NCBI Taxonomy" id="394751"/>
    <lineage>
        <taxon>Bacteria</taxon>
        <taxon>Pseudomonadati</taxon>
        <taxon>Pseudomonadota</taxon>
        <taxon>Gammaproteobacteria</taxon>
        <taxon>Alteromonadales</taxon>
        <taxon>Pseudoalteromonadaceae</taxon>
        <taxon>Pseudoalteromonas</taxon>
    </lineage>
</organism>
<dbReference type="AlphaFoldDB" id="A0A7Y0HAW8"/>
<evidence type="ECO:0000256" key="1">
    <source>
        <dbReference type="ARBA" id="ARBA00022898"/>
    </source>
</evidence>
<comment type="caution">
    <text evidence="6">The sequence shown here is derived from an EMBL/GenBank/DDBJ whole genome shotgun (WGS) entry which is preliminary data.</text>
</comment>
<name>A0A7Y0HAW8_9GAMM</name>
<gene>
    <name evidence="6" type="ORF">HHO47_09180</name>
</gene>
<dbReference type="GO" id="GO:0030170">
    <property type="term" value="F:pyridoxal phosphate binding"/>
    <property type="evidence" value="ECO:0007669"/>
    <property type="project" value="UniProtKB-UniRule"/>
</dbReference>
<reference evidence="6" key="1">
    <citation type="submission" date="2020-04" db="EMBL/GenBank/DDBJ databases">
        <title>Genome Sequencing for Pseudoaltermonas arctica.</title>
        <authorList>
            <person name="Elkins N.S."/>
        </authorList>
    </citation>
    <scope>NUCLEOTIDE SEQUENCE [LARGE SCALE GENOMIC DNA]</scope>
    <source>
        <strain evidence="6">NEC-BIFX-2020_0012</strain>
    </source>
</reference>
<dbReference type="PIRSF" id="PIRSF004848">
    <property type="entry name" value="YBL036c_PLPDEIII"/>
    <property type="match status" value="1"/>
</dbReference>
<proteinExistence type="inferred from homology"/>
<sequence>MTPQLTDNYMVTIAERLKSAYARIALAAKKHHRNEHDVCLLAVSKTKPTEFILAAYQHGHREFGESYVQEAVDKITQLANYSDIVWHFIGPIQSNKTAAVAQHFDWVQSIDREKIAKRLNDQRPVTMHPLKALIQVNISLEAAKSGCHPDELDSLAKYIQHCPNLELRGVMAIPAKTDDPQQQIQYFEQLRACFDRLKAQYPQIDILSMGMSGDVETAIAAGSTMVRIGTDIFGQRKGDN</sequence>
<feature type="domain" description="Alanine racemase N-terminal" evidence="5">
    <location>
        <begin position="29"/>
        <end position="236"/>
    </location>
</feature>
<evidence type="ECO:0000256" key="4">
    <source>
        <dbReference type="RuleBase" id="RU004514"/>
    </source>
</evidence>
<evidence type="ECO:0000259" key="5">
    <source>
        <dbReference type="Pfam" id="PF01168"/>
    </source>
</evidence>
<dbReference type="InterPro" id="IPR011078">
    <property type="entry name" value="PyrdxlP_homeostasis"/>
</dbReference>
<dbReference type="CDD" id="cd06824">
    <property type="entry name" value="PLPDE_III_Yggs_like"/>
    <property type="match status" value="1"/>
</dbReference>
<accession>A0A7Y0HAW8</accession>
<dbReference type="Pfam" id="PF01168">
    <property type="entry name" value="Ala_racemase_N"/>
    <property type="match status" value="1"/>
</dbReference>
<comment type="similarity">
    <text evidence="2 4">Belongs to the pyridoxal phosphate-binding protein YggS/PROSC family.</text>
</comment>
<keyword evidence="1 2" id="KW-0663">Pyridoxal phosphate</keyword>
<dbReference type="PROSITE" id="PS01211">
    <property type="entry name" value="UPF0001"/>
    <property type="match status" value="1"/>
</dbReference>
<feature type="modified residue" description="N6-(pyridoxal phosphate)lysine" evidence="2 3">
    <location>
        <position position="45"/>
    </location>
</feature>
<dbReference type="InterPro" id="IPR001608">
    <property type="entry name" value="Ala_racemase_N"/>
</dbReference>
<evidence type="ECO:0000256" key="3">
    <source>
        <dbReference type="PIRSR" id="PIRSR004848-1"/>
    </source>
</evidence>
<evidence type="ECO:0000313" key="6">
    <source>
        <dbReference type="EMBL" id="NMM40985.1"/>
    </source>
</evidence>
<dbReference type="FunFam" id="3.20.20.10:FF:000018">
    <property type="entry name" value="Pyridoxal phosphate homeostasis protein"/>
    <property type="match status" value="1"/>
</dbReference>
<dbReference type="RefSeq" id="WP_169020024.1">
    <property type="nucleotide sequence ID" value="NZ_JABBMT010000011.1"/>
</dbReference>
<comment type="cofactor">
    <cofactor evidence="3">
        <name>pyridoxal 5'-phosphate</name>
        <dbReference type="ChEBI" id="CHEBI:597326"/>
    </cofactor>
</comment>
<keyword evidence="7" id="KW-1185">Reference proteome</keyword>
<dbReference type="PANTHER" id="PTHR10146">
    <property type="entry name" value="PROLINE SYNTHETASE CO-TRANSCRIBED BACTERIAL HOMOLOG PROTEIN"/>
    <property type="match status" value="1"/>
</dbReference>
<dbReference type="EMBL" id="JABBMT010000011">
    <property type="protein sequence ID" value="NMM40985.1"/>
    <property type="molecule type" value="Genomic_DNA"/>
</dbReference>
<protein>
    <recommendedName>
        <fullName evidence="2">Pyridoxal phosphate homeostasis protein</fullName>
        <shortName evidence="2">PLP homeostasis protein</shortName>
    </recommendedName>
</protein>
<dbReference type="Gene3D" id="3.20.20.10">
    <property type="entry name" value="Alanine racemase"/>
    <property type="match status" value="1"/>
</dbReference>
<dbReference type="PANTHER" id="PTHR10146:SF14">
    <property type="entry name" value="PYRIDOXAL PHOSPHATE HOMEOSTASIS PROTEIN"/>
    <property type="match status" value="1"/>
</dbReference>
<comment type="function">
    <text evidence="2">Pyridoxal 5'-phosphate (PLP)-binding protein, which is involved in PLP homeostasis.</text>
</comment>